<dbReference type="Proteomes" id="UP001199319">
    <property type="component" value="Unassembled WGS sequence"/>
</dbReference>
<keyword evidence="3" id="KW-1185">Reference proteome</keyword>
<accession>A0AAE3DG26</accession>
<name>A0AAE3DG26_9FIRM</name>
<dbReference type="Gene3D" id="3.30.1180.10">
    <property type="match status" value="1"/>
</dbReference>
<dbReference type="AlphaFoldDB" id="A0AAE3DG26"/>
<gene>
    <name evidence="2" type="ORF">LKD37_10335</name>
</gene>
<evidence type="ECO:0000313" key="3">
    <source>
        <dbReference type="Proteomes" id="UP001199319"/>
    </source>
</evidence>
<dbReference type="RefSeq" id="WP_302929147.1">
    <property type="nucleotide sequence ID" value="NZ_JAJEPW010000030.1"/>
</dbReference>
<dbReference type="InterPro" id="IPR043168">
    <property type="entry name" value="DegV_C"/>
</dbReference>
<evidence type="ECO:0000313" key="2">
    <source>
        <dbReference type="EMBL" id="MCC2129904.1"/>
    </source>
</evidence>
<proteinExistence type="predicted"/>
<feature type="region of interest" description="Disordered" evidence="1">
    <location>
        <begin position="1"/>
        <end position="21"/>
    </location>
</feature>
<reference evidence="2" key="1">
    <citation type="submission" date="2021-10" db="EMBL/GenBank/DDBJ databases">
        <title>Anaerobic single-cell dispensing facilitates the cultivation of human gut bacteria.</title>
        <authorList>
            <person name="Afrizal A."/>
        </authorList>
    </citation>
    <scope>NUCLEOTIDE SEQUENCE</scope>
    <source>
        <strain evidence="2">CLA-AA-H272</strain>
    </source>
</reference>
<dbReference type="Pfam" id="PF02645">
    <property type="entry name" value="DegV"/>
    <property type="match status" value="1"/>
</dbReference>
<sequence>MWSKAKPRRSNSGGALRYSRQPAFPLGEQHENRAERPAPWDAIIKEYGLCGTLLLTFQQPCGLVRPFRFTLASISVTDGEIHLLGKARGSKMGNNLLVQEIDKAGGIDFSKPVLLGYSGLSGALLLKYIEDSRHIWEGHLREVCYTTVGSVIGTHLGPGAVVVAFFKNQYNAEQNSSD</sequence>
<dbReference type="InterPro" id="IPR003797">
    <property type="entry name" value="DegV"/>
</dbReference>
<organism evidence="2 3">
    <name type="scientific">Brotocaccenecus cirricatena</name>
    <dbReference type="NCBI Taxonomy" id="3064195"/>
    <lineage>
        <taxon>Bacteria</taxon>
        <taxon>Bacillati</taxon>
        <taxon>Bacillota</taxon>
        <taxon>Clostridia</taxon>
        <taxon>Eubacteriales</taxon>
        <taxon>Oscillospiraceae</taxon>
        <taxon>Brotocaccenecus</taxon>
    </lineage>
</organism>
<dbReference type="SUPFAM" id="SSF82549">
    <property type="entry name" value="DAK1/DegV-like"/>
    <property type="match status" value="1"/>
</dbReference>
<protein>
    <submittedName>
        <fullName evidence="2">DegV family protein</fullName>
    </submittedName>
</protein>
<dbReference type="EMBL" id="JAJEPW010000030">
    <property type="protein sequence ID" value="MCC2129904.1"/>
    <property type="molecule type" value="Genomic_DNA"/>
</dbReference>
<comment type="caution">
    <text evidence="2">The sequence shown here is derived from an EMBL/GenBank/DDBJ whole genome shotgun (WGS) entry which is preliminary data.</text>
</comment>
<evidence type="ECO:0000256" key="1">
    <source>
        <dbReference type="SAM" id="MobiDB-lite"/>
    </source>
</evidence>